<dbReference type="InterPro" id="IPR045728">
    <property type="entry name" value="DUF6082"/>
</dbReference>
<keyword evidence="3" id="KW-1185">Reference proteome</keyword>
<dbReference type="RefSeq" id="WP_229925229.1">
    <property type="nucleotide sequence ID" value="NZ_BNBT01000001.1"/>
</dbReference>
<evidence type="ECO:0000313" key="2">
    <source>
        <dbReference type="EMBL" id="GHE35056.1"/>
    </source>
</evidence>
<keyword evidence="1" id="KW-1133">Transmembrane helix</keyword>
<evidence type="ECO:0000256" key="1">
    <source>
        <dbReference type="SAM" id="Phobius"/>
    </source>
</evidence>
<dbReference type="Pfam" id="PF19560">
    <property type="entry name" value="DUF6082"/>
    <property type="match status" value="1"/>
</dbReference>
<name>A0A919DCQ9_9ACTN</name>
<reference evidence="2" key="1">
    <citation type="journal article" date="2014" name="Int. J. Syst. Evol. Microbiol.">
        <title>Complete genome sequence of Corynebacterium casei LMG S-19264T (=DSM 44701T), isolated from a smear-ripened cheese.</title>
        <authorList>
            <consortium name="US DOE Joint Genome Institute (JGI-PGF)"/>
            <person name="Walter F."/>
            <person name="Albersmeier A."/>
            <person name="Kalinowski J."/>
            <person name="Ruckert C."/>
        </authorList>
    </citation>
    <scope>NUCLEOTIDE SEQUENCE</scope>
    <source>
        <strain evidence="2">JCM 4784</strain>
    </source>
</reference>
<proteinExistence type="predicted"/>
<dbReference type="Proteomes" id="UP000608024">
    <property type="component" value="Unassembled WGS sequence"/>
</dbReference>
<dbReference type="EMBL" id="BNBT01000001">
    <property type="protein sequence ID" value="GHE35056.1"/>
    <property type="molecule type" value="Genomic_DNA"/>
</dbReference>
<keyword evidence="1" id="KW-0812">Transmembrane</keyword>
<comment type="caution">
    <text evidence="2">The sequence shown here is derived from an EMBL/GenBank/DDBJ whole genome shotgun (WGS) entry which is preliminary data.</text>
</comment>
<feature type="transmembrane region" description="Helical" evidence="1">
    <location>
        <begin position="60"/>
        <end position="82"/>
    </location>
</feature>
<evidence type="ECO:0000313" key="3">
    <source>
        <dbReference type="Proteomes" id="UP000608024"/>
    </source>
</evidence>
<accession>A0A919DCQ9</accession>
<feature type="transmembrane region" description="Helical" evidence="1">
    <location>
        <begin position="12"/>
        <end position="38"/>
    </location>
</feature>
<dbReference type="AlphaFoldDB" id="A0A919DCQ9"/>
<reference evidence="2" key="2">
    <citation type="submission" date="2020-09" db="EMBL/GenBank/DDBJ databases">
        <authorList>
            <person name="Sun Q."/>
            <person name="Ohkuma M."/>
        </authorList>
    </citation>
    <scope>NUCLEOTIDE SEQUENCE</scope>
    <source>
        <strain evidence="2">JCM 4784</strain>
    </source>
</reference>
<organism evidence="2 3">
    <name type="scientific">Streptomyces longispororuber</name>
    <dbReference type="NCBI Taxonomy" id="68230"/>
    <lineage>
        <taxon>Bacteria</taxon>
        <taxon>Bacillati</taxon>
        <taxon>Actinomycetota</taxon>
        <taxon>Actinomycetes</taxon>
        <taxon>Kitasatosporales</taxon>
        <taxon>Streptomycetaceae</taxon>
        <taxon>Streptomyces</taxon>
    </lineage>
</organism>
<gene>
    <name evidence="2" type="ORF">GCM10018785_00970</name>
</gene>
<protein>
    <submittedName>
        <fullName evidence="2">Uncharacterized protein</fullName>
    </submittedName>
</protein>
<sequence length="231" mass="25552">MTRQHRWRPASWITWAAAAAAGITLVGGASIVISGWLISGVEAVNGDHDVAEKRSSLGDYFGGVSAVFSGIALLLLVATLLFQQRELQLQRRELALQRAELGATHDELRRSAEADMRALHVQLTQMAMEDPSLAHVWNDYPDTPSPVLRQNLFANLTFSHYVLAFSWGSYTEAELLIHAKNLLGSTAFRRYWDAARARKAELSPDSPEGRVFQLFEQALAERRGGATPPRA</sequence>
<keyword evidence="1" id="KW-0472">Membrane</keyword>